<protein>
    <submittedName>
        <fullName evidence="8">Cytochrome P450 71D10-like</fullName>
    </submittedName>
</protein>
<keyword evidence="5" id="KW-0408">Iron</keyword>
<dbReference type="Proteomes" id="UP000087171">
    <property type="component" value="Chromosome Ca2"/>
</dbReference>
<name>A0A3Q7Y8K5_CICAR</name>
<dbReference type="GeneID" id="101495731"/>
<keyword evidence="6" id="KW-0472">Membrane</keyword>
<evidence type="ECO:0000256" key="1">
    <source>
        <dbReference type="ARBA" id="ARBA00010617"/>
    </source>
</evidence>
<dbReference type="InterPro" id="IPR001128">
    <property type="entry name" value="Cyt_P450"/>
</dbReference>
<feature type="transmembrane region" description="Helical" evidence="6">
    <location>
        <begin position="120"/>
        <end position="140"/>
    </location>
</feature>
<dbReference type="PANTHER" id="PTHR47955">
    <property type="entry name" value="CYTOCHROME P450 FAMILY 71 PROTEIN"/>
    <property type="match status" value="1"/>
</dbReference>
<dbReference type="OrthoDB" id="1428628at2759"/>
<gene>
    <name evidence="8" type="primary">LOC101495731</name>
</gene>
<dbReference type="PANTHER" id="PTHR47955:SF8">
    <property type="entry name" value="CYTOCHROME P450 71D11-LIKE"/>
    <property type="match status" value="1"/>
</dbReference>
<dbReference type="GO" id="GO:0004497">
    <property type="term" value="F:monooxygenase activity"/>
    <property type="evidence" value="ECO:0007669"/>
    <property type="project" value="InterPro"/>
</dbReference>
<dbReference type="SUPFAM" id="SSF48264">
    <property type="entry name" value="Cytochrome P450"/>
    <property type="match status" value="1"/>
</dbReference>
<evidence type="ECO:0000256" key="4">
    <source>
        <dbReference type="ARBA" id="ARBA00023002"/>
    </source>
</evidence>
<dbReference type="GO" id="GO:0016705">
    <property type="term" value="F:oxidoreductase activity, acting on paired donors, with incorporation or reduction of molecular oxygen"/>
    <property type="evidence" value="ECO:0007669"/>
    <property type="project" value="InterPro"/>
</dbReference>
<evidence type="ECO:0000313" key="8">
    <source>
        <dbReference type="RefSeq" id="XP_027187997.1"/>
    </source>
</evidence>
<evidence type="ECO:0000256" key="3">
    <source>
        <dbReference type="ARBA" id="ARBA00022723"/>
    </source>
</evidence>
<comment type="similarity">
    <text evidence="1">Belongs to the cytochrome P450 family.</text>
</comment>
<dbReference type="KEGG" id="cam:101495731"/>
<keyword evidence="7" id="KW-1185">Reference proteome</keyword>
<dbReference type="RefSeq" id="XP_027187997.1">
    <property type="nucleotide sequence ID" value="XM_027332196.1"/>
</dbReference>
<evidence type="ECO:0000256" key="5">
    <source>
        <dbReference type="ARBA" id="ARBA00023004"/>
    </source>
</evidence>
<keyword evidence="6" id="KW-1133">Transmembrane helix</keyword>
<dbReference type="GO" id="GO:0020037">
    <property type="term" value="F:heme binding"/>
    <property type="evidence" value="ECO:0007669"/>
    <property type="project" value="InterPro"/>
</dbReference>
<accession>A0A3Q7Y8K5</accession>
<proteinExistence type="inferred from homology"/>
<dbReference type="InterPro" id="IPR036396">
    <property type="entry name" value="Cyt_P450_sf"/>
</dbReference>
<keyword evidence="3" id="KW-0479">Metal-binding</keyword>
<sequence>MAKEVMKTHDFTFCDRPSLLLLSILTYNGSDIAFSKYGEKWRQLRKMIVVELLNAKRVQSFRSIREEEVSDLVKSIYESEGSVVNLTKMIYSMTYGITGRAAFGKKNQQQQVFISAFEKILIILGGFCIADLFPSIKILLERVSSTKTKFEKLCRETDGILQDIINDHKNSDKEARDEDLVDVLLKLQQENKHSKNPLTDDNIKSVIQAGDALDWW</sequence>
<dbReference type="GO" id="GO:0005506">
    <property type="term" value="F:iron ion binding"/>
    <property type="evidence" value="ECO:0007669"/>
    <property type="project" value="InterPro"/>
</dbReference>
<evidence type="ECO:0000313" key="7">
    <source>
        <dbReference type="Proteomes" id="UP000087171"/>
    </source>
</evidence>
<evidence type="ECO:0000256" key="6">
    <source>
        <dbReference type="SAM" id="Phobius"/>
    </source>
</evidence>
<keyword evidence="4" id="KW-0560">Oxidoreductase</keyword>
<dbReference type="Gene3D" id="1.10.630.10">
    <property type="entry name" value="Cytochrome P450"/>
    <property type="match status" value="1"/>
</dbReference>
<evidence type="ECO:0000256" key="2">
    <source>
        <dbReference type="ARBA" id="ARBA00022617"/>
    </source>
</evidence>
<organism evidence="7 8">
    <name type="scientific">Cicer arietinum</name>
    <name type="common">Chickpea</name>
    <name type="synonym">Garbanzo</name>
    <dbReference type="NCBI Taxonomy" id="3827"/>
    <lineage>
        <taxon>Eukaryota</taxon>
        <taxon>Viridiplantae</taxon>
        <taxon>Streptophyta</taxon>
        <taxon>Embryophyta</taxon>
        <taxon>Tracheophyta</taxon>
        <taxon>Spermatophyta</taxon>
        <taxon>Magnoliopsida</taxon>
        <taxon>eudicotyledons</taxon>
        <taxon>Gunneridae</taxon>
        <taxon>Pentapetalae</taxon>
        <taxon>rosids</taxon>
        <taxon>fabids</taxon>
        <taxon>Fabales</taxon>
        <taxon>Fabaceae</taxon>
        <taxon>Papilionoideae</taxon>
        <taxon>50 kb inversion clade</taxon>
        <taxon>NPAAA clade</taxon>
        <taxon>Hologalegina</taxon>
        <taxon>IRL clade</taxon>
        <taxon>Cicereae</taxon>
        <taxon>Cicer</taxon>
    </lineage>
</organism>
<keyword evidence="6" id="KW-0812">Transmembrane</keyword>
<reference evidence="8" key="2">
    <citation type="submission" date="2025-08" db="UniProtKB">
        <authorList>
            <consortium name="RefSeq"/>
        </authorList>
    </citation>
    <scope>IDENTIFICATION</scope>
    <source>
        <tissue evidence="8">Etiolated seedlings</tissue>
    </source>
</reference>
<dbReference type="AlphaFoldDB" id="A0A3Q7Y8K5"/>
<keyword evidence="2" id="KW-0349">Heme</keyword>
<reference evidence="7" key="1">
    <citation type="journal article" date="2013" name="Nat. Biotechnol.">
        <title>Draft genome sequence of chickpea (Cicer arietinum) provides a resource for trait improvement.</title>
        <authorList>
            <person name="Varshney R.K."/>
            <person name="Song C."/>
            <person name="Saxena R.K."/>
            <person name="Azam S."/>
            <person name="Yu S."/>
            <person name="Sharpe A.G."/>
            <person name="Cannon S."/>
            <person name="Baek J."/>
            <person name="Rosen B.D."/>
            <person name="Tar'an B."/>
            <person name="Millan T."/>
            <person name="Zhang X."/>
            <person name="Ramsay L.D."/>
            <person name="Iwata A."/>
            <person name="Wang Y."/>
            <person name="Nelson W."/>
            <person name="Farmer A.D."/>
            <person name="Gaur P.M."/>
            <person name="Soderlund C."/>
            <person name="Penmetsa R.V."/>
            <person name="Xu C."/>
            <person name="Bharti A.K."/>
            <person name="He W."/>
            <person name="Winter P."/>
            <person name="Zhao S."/>
            <person name="Hane J.K."/>
            <person name="Carrasquilla-Garcia N."/>
            <person name="Condie J.A."/>
            <person name="Upadhyaya H.D."/>
            <person name="Luo M.C."/>
            <person name="Thudi M."/>
            <person name="Gowda C.L."/>
            <person name="Singh N.P."/>
            <person name="Lichtenzveig J."/>
            <person name="Gali K.K."/>
            <person name="Rubio J."/>
            <person name="Nadarajan N."/>
            <person name="Dolezel J."/>
            <person name="Bansal K.C."/>
            <person name="Xu X."/>
            <person name="Edwards D."/>
            <person name="Zhang G."/>
            <person name="Kahl G."/>
            <person name="Gil J."/>
            <person name="Singh K.B."/>
            <person name="Datta S.K."/>
            <person name="Jackson S.A."/>
            <person name="Wang J."/>
            <person name="Cook D.R."/>
        </authorList>
    </citation>
    <scope>NUCLEOTIDE SEQUENCE [LARGE SCALE GENOMIC DNA]</scope>
    <source>
        <strain evidence="7">cv. CDC Frontier</strain>
    </source>
</reference>
<dbReference type="Pfam" id="PF00067">
    <property type="entry name" value="p450"/>
    <property type="match status" value="1"/>
</dbReference>